<keyword evidence="1" id="KW-0472">Membrane</keyword>
<dbReference type="RefSeq" id="WP_170032906.1">
    <property type="nucleotide sequence ID" value="NZ_JABDTL010000001.1"/>
</dbReference>
<feature type="transmembrane region" description="Helical" evidence="1">
    <location>
        <begin position="21"/>
        <end position="43"/>
    </location>
</feature>
<accession>A0A841H5Q1</accession>
<dbReference type="EMBL" id="JACHIA010000023">
    <property type="protein sequence ID" value="MBB6073284.1"/>
    <property type="molecule type" value="Genomic_DNA"/>
</dbReference>
<comment type="caution">
    <text evidence="2">The sequence shown here is derived from an EMBL/GenBank/DDBJ whole genome shotgun (WGS) entry which is preliminary data.</text>
</comment>
<feature type="transmembrane region" description="Helical" evidence="1">
    <location>
        <begin position="148"/>
        <end position="166"/>
    </location>
</feature>
<reference evidence="2 3" key="1">
    <citation type="submission" date="2020-08" db="EMBL/GenBank/DDBJ databases">
        <title>Genomic Encyclopedia of Type Strains, Phase IV (KMG-IV): sequencing the most valuable type-strain genomes for metagenomic binning, comparative biology and taxonomic classification.</title>
        <authorList>
            <person name="Goeker M."/>
        </authorList>
    </citation>
    <scope>NUCLEOTIDE SEQUENCE [LARGE SCALE GENOMIC DNA]</scope>
    <source>
        <strain evidence="2 3">DSM 29007</strain>
    </source>
</reference>
<organism evidence="2 3">
    <name type="scientific">Longimicrobium terrae</name>
    <dbReference type="NCBI Taxonomy" id="1639882"/>
    <lineage>
        <taxon>Bacteria</taxon>
        <taxon>Pseudomonadati</taxon>
        <taxon>Gemmatimonadota</taxon>
        <taxon>Longimicrobiia</taxon>
        <taxon>Longimicrobiales</taxon>
        <taxon>Longimicrobiaceae</taxon>
        <taxon>Longimicrobium</taxon>
    </lineage>
</organism>
<protein>
    <submittedName>
        <fullName evidence="2">Uncharacterized protein</fullName>
    </submittedName>
</protein>
<gene>
    <name evidence="2" type="ORF">HNQ61_004951</name>
</gene>
<dbReference type="Proteomes" id="UP000582837">
    <property type="component" value="Unassembled WGS sequence"/>
</dbReference>
<feature type="transmembrane region" description="Helical" evidence="1">
    <location>
        <begin position="63"/>
        <end position="86"/>
    </location>
</feature>
<keyword evidence="1" id="KW-0812">Transmembrane</keyword>
<evidence type="ECO:0000313" key="3">
    <source>
        <dbReference type="Proteomes" id="UP000582837"/>
    </source>
</evidence>
<evidence type="ECO:0000256" key="1">
    <source>
        <dbReference type="SAM" id="Phobius"/>
    </source>
</evidence>
<keyword evidence="3" id="KW-1185">Reference proteome</keyword>
<evidence type="ECO:0000313" key="2">
    <source>
        <dbReference type="EMBL" id="MBB6073284.1"/>
    </source>
</evidence>
<keyword evidence="1" id="KW-1133">Transmembrane helix</keyword>
<feature type="transmembrane region" description="Helical" evidence="1">
    <location>
        <begin position="93"/>
        <end position="112"/>
    </location>
</feature>
<name>A0A841H5Q1_9BACT</name>
<feature type="transmembrane region" description="Helical" evidence="1">
    <location>
        <begin position="118"/>
        <end position="136"/>
    </location>
</feature>
<proteinExistence type="predicted"/>
<sequence>MSTQAHPRPRRAAGGMGRFGYNVALLVGCVLPVSGAAMLGVLWMQDKVPDLHDGLWGLGLTYLLWIIPFALFGAMFLAVVTPLAALHPEWKREIALCGAGLCAAVPLSFAGPLTRDSLPGWIVLGAALGGWAAAVHLVEHARPTETEWIVAAAPGVLLAVTTAMYAR</sequence>
<dbReference type="AlphaFoldDB" id="A0A841H5Q1"/>